<dbReference type="CDD" id="cd17574">
    <property type="entry name" value="REC_OmpR"/>
    <property type="match status" value="1"/>
</dbReference>
<gene>
    <name evidence="10" type="ORF">JCM14108_3009</name>
</gene>
<feature type="modified residue" description="4-aspartylphosphate" evidence="6">
    <location>
        <position position="52"/>
    </location>
</feature>
<feature type="DNA-binding region" description="OmpR/PhoB-type" evidence="7">
    <location>
        <begin position="125"/>
        <end position="226"/>
    </location>
</feature>
<proteinExistence type="predicted"/>
<name>X0PC18_9LACO</name>
<evidence type="ECO:0000256" key="5">
    <source>
        <dbReference type="ARBA" id="ARBA00023163"/>
    </source>
</evidence>
<dbReference type="InterPro" id="IPR011006">
    <property type="entry name" value="CheY-like_superfamily"/>
</dbReference>
<dbReference type="SUPFAM" id="SSF52172">
    <property type="entry name" value="CheY-like"/>
    <property type="match status" value="1"/>
</dbReference>
<organism evidence="10 11">
    <name type="scientific">Lentilactobacillus farraginis DSM 18382 = JCM 14108</name>
    <dbReference type="NCBI Taxonomy" id="1423743"/>
    <lineage>
        <taxon>Bacteria</taxon>
        <taxon>Bacillati</taxon>
        <taxon>Bacillota</taxon>
        <taxon>Bacilli</taxon>
        <taxon>Lactobacillales</taxon>
        <taxon>Lactobacillaceae</taxon>
        <taxon>Lentilactobacillus</taxon>
    </lineage>
</organism>
<dbReference type="eggNOG" id="COG0745">
    <property type="taxonomic scope" value="Bacteria"/>
</dbReference>
<keyword evidence="2" id="KW-0902">Two-component regulatory system</keyword>
<dbReference type="PROSITE" id="PS50110">
    <property type="entry name" value="RESPONSE_REGULATORY"/>
    <property type="match status" value="1"/>
</dbReference>
<dbReference type="FunFam" id="3.40.50.2300:FF:000001">
    <property type="entry name" value="DNA-binding response regulator PhoB"/>
    <property type="match status" value="1"/>
</dbReference>
<dbReference type="Gene3D" id="3.40.50.2300">
    <property type="match status" value="1"/>
</dbReference>
<dbReference type="SMART" id="SM00448">
    <property type="entry name" value="REC"/>
    <property type="match status" value="1"/>
</dbReference>
<comment type="caution">
    <text evidence="10">The sequence shown here is derived from an EMBL/GenBank/DDBJ whole genome shotgun (WGS) entry which is preliminary data.</text>
</comment>
<accession>X0PC18</accession>
<feature type="domain" description="Response regulatory" evidence="8">
    <location>
        <begin position="3"/>
        <end position="116"/>
    </location>
</feature>
<dbReference type="RefSeq" id="WP_051996173.1">
    <property type="nucleotide sequence ID" value="NZ_BAKI01000055.1"/>
</dbReference>
<dbReference type="STRING" id="1423743.FD41_GL002618"/>
<sequence>MTKILVVDDEKKIVDIVTAYLIAQKFEVEVAYSGTEALTKFYKWQPNLVVLDLMLPDLDGNEVTRRIRQDSKTPIIMLTAKSSDESIVNGLQSGADDYVVKPFSPRVVVERIKTVLRRVTEEQAEKVLSFNNGQLKIKLESQQVFVHDMEIALTPTEYDILATMANYYRQIFTREQLIDLTRGIDYDGLDRMIDSHIKNLRRKIESDNTKPVYIITVHGRGYRLVGVKMNETTDSDTANNLFYIFGVIDRRFN</sequence>
<evidence type="ECO:0000256" key="6">
    <source>
        <dbReference type="PROSITE-ProRule" id="PRU00169"/>
    </source>
</evidence>
<dbReference type="CDD" id="cd00383">
    <property type="entry name" value="trans_reg_C"/>
    <property type="match status" value="1"/>
</dbReference>
<dbReference type="PANTHER" id="PTHR48111:SF73">
    <property type="entry name" value="ALKALINE PHOSPHATASE SYNTHESIS TRANSCRIPTIONAL REGULATORY PROTEIN PHOP"/>
    <property type="match status" value="1"/>
</dbReference>
<dbReference type="GO" id="GO:0032993">
    <property type="term" value="C:protein-DNA complex"/>
    <property type="evidence" value="ECO:0007669"/>
    <property type="project" value="TreeGrafter"/>
</dbReference>
<dbReference type="SMART" id="SM00862">
    <property type="entry name" value="Trans_reg_C"/>
    <property type="match status" value="1"/>
</dbReference>
<keyword evidence="5" id="KW-0804">Transcription</keyword>
<evidence type="ECO:0000256" key="3">
    <source>
        <dbReference type="ARBA" id="ARBA00023015"/>
    </source>
</evidence>
<keyword evidence="4 7" id="KW-0238">DNA-binding</keyword>
<evidence type="ECO:0000256" key="4">
    <source>
        <dbReference type="ARBA" id="ARBA00023125"/>
    </source>
</evidence>
<feature type="domain" description="OmpR/PhoB-type" evidence="9">
    <location>
        <begin position="125"/>
        <end position="226"/>
    </location>
</feature>
<evidence type="ECO:0000313" key="10">
    <source>
        <dbReference type="EMBL" id="GAF37924.1"/>
    </source>
</evidence>
<keyword evidence="3" id="KW-0805">Transcription regulation</keyword>
<evidence type="ECO:0000256" key="2">
    <source>
        <dbReference type="ARBA" id="ARBA00023012"/>
    </source>
</evidence>
<evidence type="ECO:0000259" key="8">
    <source>
        <dbReference type="PROSITE" id="PS50110"/>
    </source>
</evidence>
<dbReference type="GO" id="GO:0000156">
    <property type="term" value="F:phosphorelay response regulator activity"/>
    <property type="evidence" value="ECO:0007669"/>
    <property type="project" value="TreeGrafter"/>
</dbReference>
<dbReference type="Proteomes" id="UP000019488">
    <property type="component" value="Unassembled WGS sequence"/>
</dbReference>
<dbReference type="GO" id="GO:0000976">
    <property type="term" value="F:transcription cis-regulatory region binding"/>
    <property type="evidence" value="ECO:0007669"/>
    <property type="project" value="TreeGrafter"/>
</dbReference>
<dbReference type="PROSITE" id="PS51755">
    <property type="entry name" value="OMPR_PHOB"/>
    <property type="match status" value="1"/>
</dbReference>
<keyword evidence="1 6" id="KW-0597">Phosphoprotein</keyword>
<reference evidence="10" key="1">
    <citation type="journal article" date="2014" name="Genome Announc.">
        <title>Draft Genome Sequences of Two Lactobacillus Strains, L. farraginis JCM 14108T and L. composti JCM 14202T, Isolated from Compost of Distilled Shochu Residue.</title>
        <authorList>
            <person name="Yuki M."/>
            <person name="Oshima K."/>
            <person name="Suda W."/>
            <person name="Kitahara M."/>
            <person name="Kitamura K."/>
            <person name="Iida T."/>
            <person name="Hattori M."/>
            <person name="Ohkuma M."/>
        </authorList>
    </citation>
    <scope>NUCLEOTIDE SEQUENCE [LARGE SCALE GENOMIC DNA]</scope>
    <source>
        <strain evidence="10">JCM 14108</strain>
    </source>
</reference>
<dbReference type="EMBL" id="BAKI01000055">
    <property type="protein sequence ID" value="GAF37924.1"/>
    <property type="molecule type" value="Genomic_DNA"/>
</dbReference>
<dbReference type="Pfam" id="PF00072">
    <property type="entry name" value="Response_reg"/>
    <property type="match status" value="1"/>
</dbReference>
<dbReference type="AlphaFoldDB" id="X0PC18"/>
<dbReference type="PANTHER" id="PTHR48111">
    <property type="entry name" value="REGULATOR OF RPOS"/>
    <property type="match status" value="1"/>
</dbReference>
<dbReference type="InterPro" id="IPR036388">
    <property type="entry name" value="WH-like_DNA-bd_sf"/>
</dbReference>
<evidence type="ECO:0000313" key="11">
    <source>
        <dbReference type="Proteomes" id="UP000019488"/>
    </source>
</evidence>
<dbReference type="GO" id="GO:0005829">
    <property type="term" value="C:cytosol"/>
    <property type="evidence" value="ECO:0007669"/>
    <property type="project" value="TreeGrafter"/>
</dbReference>
<dbReference type="Pfam" id="PF00486">
    <property type="entry name" value="Trans_reg_C"/>
    <property type="match status" value="1"/>
</dbReference>
<dbReference type="InterPro" id="IPR001867">
    <property type="entry name" value="OmpR/PhoB-type_DNA-bd"/>
</dbReference>
<dbReference type="Gene3D" id="6.10.250.690">
    <property type="match status" value="1"/>
</dbReference>
<evidence type="ECO:0000259" key="9">
    <source>
        <dbReference type="PROSITE" id="PS51755"/>
    </source>
</evidence>
<dbReference type="InterPro" id="IPR039420">
    <property type="entry name" value="WalR-like"/>
</dbReference>
<dbReference type="GO" id="GO:0006355">
    <property type="term" value="P:regulation of DNA-templated transcription"/>
    <property type="evidence" value="ECO:0007669"/>
    <property type="project" value="InterPro"/>
</dbReference>
<evidence type="ECO:0000256" key="7">
    <source>
        <dbReference type="PROSITE-ProRule" id="PRU01091"/>
    </source>
</evidence>
<evidence type="ECO:0000256" key="1">
    <source>
        <dbReference type="ARBA" id="ARBA00022553"/>
    </source>
</evidence>
<dbReference type="Gene3D" id="1.10.10.10">
    <property type="entry name" value="Winged helix-like DNA-binding domain superfamily/Winged helix DNA-binding domain"/>
    <property type="match status" value="1"/>
</dbReference>
<dbReference type="InterPro" id="IPR001789">
    <property type="entry name" value="Sig_transdc_resp-reg_receiver"/>
</dbReference>
<protein>
    <submittedName>
        <fullName evidence="10">Two-component response regulator SA14-24</fullName>
    </submittedName>
</protein>